<keyword evidence="3" id="KW-1185">Reference proteome</keyword>
<evidence type="ECO:0000313" key="3">
    <source>
        <dbReference type="Proteomes" id="UP000698028"/>
    </source>
</evidence>
<gene>
    <name evidence="2" type="ORF">KTQ36_11185</name>
</gene>
<evidence type="ECO:0000256" key="1">
    <source>
        <dbReference type="SAM" id="Phobius"/>
    </source>
</evidence>
<keyword evidence="1" id="KW-0472">Membrane</keyword>
<sequence>MTKTTKRSVDQLAIDLLGKSIESVNDFERRVLDLVHYRKLVSRDPNTLADDEESFGDRMADKVASIGGSWGFIFFFAFVLAAWMTLNSGVPEALGIRFDPYPFIFLNLCLSTLAAVQAPIIMMSQNRSGERDRIAARLDYEVNLRNELEIMRLHEKLDALAEQVAASKR</sequence>
<protein>
    <submittedName>
        <fullName evidence="2">DUF1003 domain-containing protein</fullName>
    </submittedName>
</protein>
<reference evidence="2 3" key="1">
    <citation type="submission" date="2021-07" db="EMBL/GenBank/DDBJ databases">
        <title>The draft genome sequence of Sphingomicrobium sp. B8.</title>
        <authorList>
            <person name="Mu L."/>
        </authorList>
    </citation>
    <scope>NUCLEOTIDE SEQUENCE [LARGE SCALE GENOMIC DNA]</scope>
    <source>
        <strain evidence="2 3">B8</strain>
    </source>
</reference>
<dbReference type="Proteomes" id="UP000698028">
    <property type="component" value="Unassembled WGS sequence"/>
</dbReference>
<keyword evidence="1" id="KW-1133">Transmembrane helix</keyword>
<keyword evidence="1" id="KW-0812">Transmembrane</keyword>
<comment type="caution">
    <text evidence="2">The sequence shown here is derived from an EMBL/GenBank/DDBJ whole genome shotgun (WGS) entry which is preliminary data.</text>
</comment>
<evidence type="ECO:0000313" key="2">
    <source>
        <dbReference type="EMBL" id="MBW0145855.1"/>
    </source>
</evidence>
<dbReference type="InterPro" id="IPR010406">
    <property type="entry name" value="DUF1003"/>
</dbReference>
<dbReference type="RefSeq" id="WP_218633734.1">
    <property type="nucleotide sequence ID" value="NZ_JAHVAH010000001.1"/>
</dbReference>
<dbReference type="PANTHER" id="PTHR41386">
    <property type="entry name" value="INTEGRAL MEMBRANE PROTEIN-RELATED"/>
    <property type="match status" value="1"/>
</dbReference>
<feature type="transmembrane region" description="Helical" evidence="1">
    <location>
        <begin position="63"/>
        <end position="83"/>
    </location>
</feature>
<name>A0ABS6V8F7_9SPHN</name>
<dbReference type="EMBL" id="JAHVAH010000001">
    <property type="protein sequence ID" value="MBW0145855.1"/>
    <property type="molecule type" value="Genomic_DNA"/>
</dbReference>
<dbReference type="Pfam" id="PF06210">
    <property type="entry name" value="DUF1003"/>
    <property type="match status" value="1"/>
</dbReference>
<proteinExistence type="predicted"/>
<feature type="transmembrane region" description="Helical" evidence="1">
    <location>
        <begin position="103"/>
        <end position="123"/>
    </location>
</feature>
<organism evidence="2 3">
    <name type="scientific">Sphingomicrobium clamense</name>
    <dbReference type="NCBI Taxonomy" id="2851013"/>
    <lineage>
        <taxon>Bacteria</taxon>
        <taxon>Pseudomonadati</taxon>
        <taxon>Pseudomonadota</taxon>
        <taxon>Alphaproteobacteria</taxon>
        <taxon>Sphingomonadales</taxon>
        <taxon>Sphingomonadaceae</taxon>
        <taxon>Sphingomicrobium</taxon>
    </lineage>
</organism>
<accession>A0ABS6V8F7</accession>
<dbReference type="PANTHER" id="PTHR41386:SF1">
    <property type="entry name" value="MEMBRANE PROTEIN"/>
    <property type="match status" value="1"/>
</dbReference>